<organism evidence="1 2">
    <name type="scientific">Dioscorea cayennensis subsp. rotundata</name>
    <name type="common">White Guinea yam</name>
    <name type="synonym">Dioscorea rotundata</name>
    <dbReference type="NCBI Taxonomy" id="55577"/>
    <lineage>
        <taxon>Eukaryota</taxon>
        <taxon>Viridiplantae</taxon>
        <taxon>Streptophyta</taxon>
        <taxon>Embryophyta</taxon>
        <taxon>Tracheophyta</taxon>
        <taxon>Spermatophyta</taxon>
        <taxon>Magnoliopsida</taxon>
        <taxon>Liliopsida</taxon>
        <taxon>Dioscoreales</taxon>
        <taxon>Dioscoreaceae</taxon>
        <taxon>Dioscorea</taxon>
    </lineage>
</organism>
<dbReference type="AlphaFoldDB" id="A0AB40ASW2"/>
<evidence type="ECO:0000313" key="2">
    <source>
        <dbReference type="RefSeq" id="XP_039117894.1"/>
    </source>
</evidence>
<dbReference type="Proteomes" id="UP001515500">
    <property type="component" value="Unplaced"/>
</dbReference>
<evidence type="ECO:0000313" key="1">
    <source>
        <dbReference type="Proteomes" id="UP001515500"/>
    </source>
</evidence>
<sequence length="102" mass="11108">MCLLCYIAQIQNMGNGHQQGGVLLGMSCYLGFEVYPFCNFYTETAETPSPVSSPRDATVRTSPPVFSVTGKIKIQNGNSFCSYWNSCSCCICAPVSYQLLPA</sequence>
<accession>A0AB40ASW2</accession>
<dbReference type="RefSeq" id="XP_039117894.1">
    <property type="nucleotide sequence ID" value="XM_039261960.1"/>
</dbReference>
<reference evidence="2" key="1">
    <citation type="submission" date="2025-08" db="UniProtKB">
        <authorList>
            <consortium name="RefSeq"/>
        </authorList>
    </citation>
    <scope>IDENTIFICATION</scope>
</reference>
<dbReference type="GeneID" id="120253680"/>
<protein>
    <submittedName>
        <fullName evidence="2">Uncharacterized protein LOC120253680</fullName>
    </submittedName>
</protein>
<proteinExistence type="predicted"/>
<name>A0AB40ASW2_DIOCR</name>
<keyword evidence="1" id="KW-1185">Reference proteome</keyword>
<gene>
    <name evidence="2" type="primary">LOC120253680</name>
</gene>